<dbReference type="AlphaFoldDB" id="A0A2R5EVA5"/>
<dbReference type="SUPFAM" id="SSF53474">
    <property type="entry name" value="alpha/beta-Hydrolases"/>
    <property type="match status" value="1"/>
</dbReference>
<feature type="domain" description="Peptidase S9 prolyl oligopeptidase catalytic" evidence="1">
    <location>
        <begin position="55"/>
        <end position="222"/>
    </location>
</feature>
<dbReference type="InterPro" id="IPR029058">
    <property type="entry name" value="AB_hydrolase_fold"/>
</dbReference>
<name>A0A2R5EVA5_9BACL</name>
<dbReference type="GO" id="GO:0008236">
    <property type="term" value="F:serine-type peptidase activity"/>
    <property type="evidence" value="ECO:0007669"/>
    <property type="project" value="InterPro"/>
</dbReference>
<comment type="caution">
    <text evidence="2">The sequence shown here is derived from an EMBL/GenBank/DDBJ whole genome shotgun (WGS) entry which is preliminary data.</text>
</comment>
<evidence type="ECO:0000313" key="2">
    <source>
        <dbReference type="EMBL" id="GBG10055.1"/>
    </source>
</evidence>
<protein>
    <submittedName>
        <fullName evidence="2">O-antigen related protein</fullName>
    </submittedName>
</protein>
<reference evidence="2 3" key="1">
    <citation type="submission" date="2017-08" db="EMBL/GenBank/DDBJ databases">
        <title>Substantial Increase in Enzyme Production by Combined Drug-Resistance Mutations in Paenibacillus agaridevorans.</title>
        <authorList>
            <person name="Tanaka Y."/>
            <person name="Funane K."/>
            <person name="Hosaka T."/>
            <person name="Shiwa Y."/>
            <person name="Fujita N."/>
            <person name="Miyazaki T."/>
            <person name="Yoshikawa H."/>
            <person name="Murakami K."/>
            <person name="Kasahara K."/>
            <person name="Inaoka T."/>
            <person name="Hiraga Y."/>
            <person name="Ochi K."/>
        </authorList>
    </citation>
    <scope>NUCLEOTIDE SEQUENCE [LARGE SCALE GENOMIC DNA]</scope>
    <source>
        <strain evidence="2 3">T-3040</strain>
    </source>
</reference>
<dbReference type="Pfam" id="PF00326">
    <property type="entry name" value="Peptidase_S9"/>
    <property type="match status" value="1"/>
</dbReference>
<organism evidence="2 3">
    <name type="scientific">Paenibacillus agaridevorans</name>
    <dbReference type="NCBI Taxonomy" id="171404"/>
    <lineage>
        <taxon>Bacteria</taxon>
        <taxon>Bacillati</taxon>
        <taxon>Bacillota</taxon>
        <taxon>Bacilli</taxon>
        <taxon>Bacillales</taxon>
        <taxon>Paenibacillaceae</taxon>
        <taxon>Paenibacillus</taxon>
    </lineage>
</organism>
<dbReference type="GO" id="GO:0006508">
    <property type="term" value="P:proteolysis"/>
    <property type="evidence" value="ECO:0007669"/>
    <property type="project" value="InterPro"/>
</dbReference>
<evidence type="ECO:0000313" key="3">
    <source>
        <dbReference type="Proteomes" id="UP000245202"/>
    </source>
</evidence>
<keyword evidence="3" id="KW-1185">Reference proteome</keyword>
<accession>A0A2R5EVA5</accession>
<dbReference type="Proteomes" id="UP000245202">
    <property type="component" value="Unassembled WGS sequence"/>
</dbReference>
<gene>
    <name evidence="2" type="ORF">PAT3040_04765</name>
</gene>
<proteinExistence type="predicted"/>
<dbReference type="EMBL" id="BDQX01000289">
    <property type="protein sequence ID" value="GBG10055.1"/>
    <property type="molecule type" value="Genomic_DNA"/>
</dbReference>
<dbReference type="InterPro" id="IPR001375">
    <property type="entry name" value="Peptidase_S9_cat"/>
</dbReference>
<sequence>MRITEWNGYERIEFELDGKEGLVVLPHTFAQGRPWVWRAEFFGDFDHADMALLEQGYARAYYRQNDMYGCPDAVEGMRRFQTFVTRVFGLSEKTILFGFSRGGLYAFNYAATYPDQVELLYLDAPVLDIRSWPGGKGVGPGAEREWRECLAAYGLSEEESVYAEVSPLNKIEAVAAAGIPILLVAGDADELVPYSENGALLVPRYRGLGGTIIDIVKEGVGHHPHSLEDPAPIVAFVREHAKRHHSSE</sequence>
<evidence type="ECO:0000259" key="1">
    <source>
        <dbReference type="Pfam" id="PF00326"/>
    </source>
</evidence>
<dbReference type="Gene3D" id="3.40.50.1820">
    <property type="entry name" value="alpha/beta hydrolase"/>
    <property type="match status" value="1"/>
</dbReference>
<dbReference type="RefSeq" id="WP_108994638.1">
    <property type="nucleotide sequence ID" value="NZ_BDQX01000289.1"/>
</dbReference>